<dbReference type="OMA" id="KFNSWPF"/>
<evidence type="ECO:0000256" key="9">
    <source>
        <dbReference type="SAM" id="Phobius"/>
    </source>
</evidence>
<dbReference type="InterPro" id="IPR002123">
    <property type="entry name" value="Plipid/glycerol_acylTrfase"/>
</dbReference>
<keyword evidence="7 9" id="KW-0472">Membrane</keyword>
<keyword evidence="11" id="KW-1185">Reference proteome</keyword>
<name>A0A9W2Z1B1_BIOGL</name>
<evidence type="ECO:0000259" key="10">
    <source>
        <dbReference type="PROSITE" id="PS51140"/>
    </source>
</evidence>
<dbReference type="Proteomes" id="UP001165740">
    <property type="component" value="Chromosome 1"/>
</dbReference>
<evidence type="ECO:0000256" key="8">
    <source>
        <dbReference type="ARBA" id="ARBA00023315"/>
    </source>
</evidence>
<dbReference type="InterPro" id="IPR003892">
    <property type="entry name" value="CUE"/>
</dbReference>
<dbReference type="CDD" id="cd14420">
    <property type="entry name" value="CUE_AUP1"/>
    <property type="match status" value="1"/>
</dbReference>
<dbReference type="PANTHER" id="PTHR23063:SF52">
    <property type="entry name" value="LYSOPHOSPHATIDYLCHOLINE ACYLTRANSFERASE"/>
    <property type="match status" value="1"/>
</dbReference>
<keyword evidence="6" id="KW-0443">Lipid metabolism</keyword>
<keyword evidence="4 9" id="KW-0812">Transmembrane</keyword>
<dbReference type="GO" id="GO:0036503">
    <property type="term" value="P:ERAD pathway"/>
    <property type="evidence" value="ECO:0007669"/>
    <property type="project" value="InterPro"/>
</dbReference>
<dbReference type="GO" id="GO:0043130">
    <property type="term" value="F:ubiquitin binding"/>
    <property type="evidence" value="ECO:0007669"/>
    <property type="project" value="InterPro"/>
</dbReference>
<dbReference type="OrthoDB" id="1854593at2759"/>
<dbReference type="SMART" id="SM00563">
    <property type="entry name" value="PlsC"/>
    <property type="match status" value="1"/>
</dbReference>
<dbReference type="GO" id="GO:0006629">
    <property type="term" value="P:lipid metabolic process"/>
    <property type="evidence" value="ECO:0007669"/>
    <property type="project" value="UniProtKB-KW"/>
</dbReference>
<evidence type="ECO:0000313" key="11">
    <source>
        <dbReference type="Proteomes" id="UP001165740"/>
    </source>
</evidence>
<feature type="transmembrane region" description="Helical" evidence="9">
    <location>
        <begin position="20"/>
        <end position="49"/>
    </location>
</feature>
<keyword evidence="8" id="KW-0012">Acyltransferase</keyword>
<dbReference type="SMART" id="SM00546">
    <property type="entry name" value="CUE"/>
    <property type="match status" value="1"/>
</dbReference>
<feature type="domain" description="CUE" evidence="10">
    <location>
        <begin position="304"/>
        <end position="346"/>
    </location>
</feature>
<proteinExistence type="inferred from homology"/>
<keyword evidence="3" id="KW-0808">Transferase</keyword>
<comment type="similarity">
    <text evidence="2">Belongs to the 1-acyl-sn-glycerol-3-phosphate acyltransferase family.</text>
</comment>
<evidence type="ECO:0000256" key="5">
    <source>
        <dbReference type="ARBA" id="ARBA00022989"/>
    </source>
</evidence>
<dbReference type="Pfam" id="PF01553">
    <property type="entry name" value="Acyltransferase"/>
    <property type="match status" value="1"/>
</dbReference>
<evidence type="ECO:0000256" key="3">
    <source>
        <dbReference type="ARBA" id="ARBA00022679"/>
    </source>
</evidence>
<sequence length="402" mass="45623">MSESDLENIISLNRYPNYIALLPLILYLPIGLALCIVRIFIFLHVCLLSYILPAKFPYKSLILRVMLCVTGLPISSQGLLHTDSKKKIIIANHISSLDPFILSLLHPTVLAIENVKTSGHLQQSLNIYFPLPSDKSHAEVIKTLRDKIEESNDSLLFFPEQIKTNGKSSLLKFSLLPFEVDFPIQPVTIQAHRYLFDINVSTYASSFYEDLIWCLLLPVTCFSIKYLPVTNNKPDENGADFASRVQSNMAKSLNLRASSFSYYDVTDYTKKKQVTERFTEPAPRIVKNVSEPLLPKPVVKEDEELKRLVQQVKDVLPDTPTHVVLIDLKKTRDVDLTITNILEGRVDVSKPEEKNSNTKTENLSFKAGKFESQASARQLSFAERKQAMLEAARIQYRIKHGL</sequence>
<dbReference type="GO" id="GO:0016020">
    <property type="term" value="C:membrane"/>
    <property type="evidence" value="ECO:0007669"/>
    <property type="project" value="UniProtKB-SubCell"/>
</dbReference>
<dbReference type="GO" id="GO:0016746">
    <property type="term" value="F:acyltransferase activity"/>
    <property type="evidence" value="ECO:0007669"/>
    <property type="project" value="UniProtKB-KW"/>
</dbReference>
<evidence type="ECO:0000256" key="1">
    <source>
        <dbReference type="ARBA" id="ARBA00004370"/>
    </source>
</evidence>
<dbReference type="Gene3D" id="1.10.8.10">
    <property type="entry name" value="DNA helicase RuvA subunit, C-terminal domain"/>
    <property type="match status" value="1"/>
</dbReference>
<dbReference type="Pfam" id="PF02845">
    <property type="entry name" value="CUE"/>
    <property type="match status" value="1"/>
</dbReference>
<evidence type="ECO:0000256" key="4">
    <source>
        <dbReference type="ARBA" id="ARBA00022692"/>
    </source>
</evidence>
<accession>A0A9W2Z1B1</accession>
<dbReference type="AlphaFoldDB" id="A0A9W2Z1B1"/>
<evidence type="ECO:0000313" key="12">
    <source>
        <dbReference type="RefSeq" id="XP_055868731.1"/>
    </source>
</evidence>
<reference evidence="12" key="1">
    <citation type="submission" date="2025-08" db="UniProtKB">
        <authorList>
            <consortium name="RefSeq"/>
        </authorList>
    </citation>
    <scope>IDENTIFICATION</scope>
</reference>
<dbReference type="SUPFAM" id="SSF69593">
    <property type="entry name" value="Glycerol-3-phosphate (1)-acyltransferase"/>
    <property type="match status" value="1"/>
</dbReference>
<evidence type="ECO:0000256" key="6">
    <source>
        <dbReference type="ARBA" id="ARBA00023098"/>
    </source>
</evidence>
<dbReference type="PANTHER" id="PTHR23063">
    <property type="entry name" value="PHOSPHOLIPID ACYLTRANSFERASE"/>
    <property type="match status" value="1"/>
</dbReference>
<protein>
    <submittedName>
        <fullName evidence="12">Lipid droplet-regulating VLDL assembly factor AUP1-like</fullName>
    </submittedName>
</protein>
<dbReference type="RefSeq" id="XP_055868731.1">
    <property type="nucleotide sequence ID" value="XM_056012756.1"/>
</dbReference>
<dbReference type="GeneID" id="106054303"/>
<keyword evidence="5 9" id="KW-1133">Transmembrane helix</keyword>
<dbReference type="InterPro" id="IPR048056">
    <property type="entry name" value="AUP1_CUE"/>
</dbReference>
<gene>
    <name evidence="12" type="primary">LOC106054303</name>
</gene>
<comment type="subcellular location">
    <subcellularLocation>
        <location evidence="1">Membrane</location>
    </subcellularLocation>
</comment>
<evidence type="ECO:0000256" key="7">
    <source>
        <dbReference type="ARBA" id="ARBA00023136"/>
    </source>
</evidence>
<organism evidence="11 12">
    <name type="scientific">Biomphalaria glabrata</name>
    <name type="common">Bloodfluke planorb</name>
    <name type="synonym">Freshwater snail</name>
    <dbReference type="NCBI Taxonomy" id="6526"/>
    <lineage>
        <taxon>Eukaryota</taxon>
        <taxon>Metazoa</taxon>
        <taxon>Spiralia</taxon>
        <taxon>Lophotrochozoa</taxon>
        <taxon>Mollusca</taxon>
        <taxon>Gastropoda</taxon>
        <taxon>Heterobranchia</taxon>
        <taxon>Euthyneura</taxon>
        <taxon>Panpulmonata</taxon>
        <taxon>Hygrophila</taxon>
        <taxon>Lymnaeoidea</taxon>
        <taxon>Planorbidae</taxon>
        <taxon>Biomphalaria</taxon>
    </lineage>
</organism>
<evidence type="ECO:0000256" key="2">
    <source>
        <dbReference type="ARBA" id="ARBA00008655"/>
    </source>
</evidence>
<dbReference type="PROSITE" id="PS51140">
    <property type="entry name" value="CUE"/>
    <property type="match status" value="1"/>
</dbReference>